<dbReference type="Proteomes" id="UP000000577">
    <property type="component" value="Chromosome"/>
</dbReference>
<dbReference type="EMBL" id="AE017180">
    <property type="protein sequence ID" value="AAR35576.1"/>
    <property type="molecule type" value="Genomic_DNA"/>
</dbReference>
<organism evidence="2 3">
    <name type="scientific">Geobacter sulfurreducens (strain ATCC 51573 / DSM 12127 / PCA)</name>
    <dbReference type="NCBI Taxonomy" id="243231"/>
    <lineage>
        <taxon>Bacteria</taxon>
        <taxon>Pseudomonadati</taxon>
        <taxon>Thermodesulfobacteriota</taxon>
        <taxon>Desulfuromonadia</taxon>
        <taxon>Geobacterales</taxon>
        <taxon>Geobacteraceae</taxon>
        <taxon>Geobacter</taxon>
    </lineage>
</organism>
<dbReference type="STRING" id="243231.GSU2200"/>
<evidence type="ECO:0000256" key="1">
    <source>
        <dbReference type="SAM" id="SignalP"/>
    </source>
</evidence>
<reference evidence="2 3" key="1">
    <citation type="journal article" date="2003" name="Science">
        <title>Genome of Geobacter sulfurreducens: metal reduction in subsurface environments.</title>
        <authorList>
            <person name="Methe B.A."/>
            <person name="Nelson K.E."/>
            <person name="Eisen J.A."/>
            <person name="Paulsen I.T."/>
            <person name="Nelson W."/>
            <person name="Heidelberg J.F."/>
            <person name="Wu D."/>
            <person name="Wu M."/>
            <person name="Ward N."/>
            <person name="Beanan M.J."/>
            <person name="Dodson R.J."/>
            <person name="Madupu R."/>
            <person name="Brinkac L.M."/>
            <person name="Daugherty S.C."/>
            <person name="DeBoy R.T."/>
            <person name="Durkin A.S."/>
            <person name="Gwinn M."/>
            <person name="Kolonay J.F."/>
            <person name="Sullivan S.A."/>
            <person name="Haft D.H."/>
            <person name="Selengut J."/>
            <person name="Davidsen T.M."/>
            <person name="Zafar N."/>
            <person name="White O."/>
            <person name="Tran B."/>
            <person name="Romero C."/>
            <person name="Forberger H.A."/>
            <person name="Weidman J."/>
            <person name="Khouri H."/>
            <person name="Feldblyum T.V."/>
            <person name="Utterback T.R."/>
            <person name="Van Aken S.E."/>
            <person name="Lovley D.R."/>
            <person name="Fraser C.M."/>
        </authorList>
    </citation>
    <scope>NUCLEOTIDE SEQUENCE [LARGE SCALE GENOMIC DNA]</scope>
    <source>
        <strain evidence="3">ATCC 51573 / DSM 12127 / PCA</strain>
    </source>
</reference>
<feature type="signal peptide" evidence="1">
    <location>
        <begin position="1"/>
        <end position="27"/>
    </location>
</feature>
<accession>Q74B42</accession>
<name>Q74B42_GEOSL</name>
<dbReference type="KEGG" id="gsu:GSU2200"/>
<dbReference type="InParanoid" id="Q74B42"/>
<feature type="chain" id="PRO_5004284903" description="DUF1344 domain-containing protein" evidence="1">
    <location>
        <begin position="28"/>
        <end position="103"/>
    </location>
</feature>
<keyword evidence="1" id="KW-0732">Signal</keyword>
<protein>
    <recommendedName>
        <fullName evidence="4">DUF1344 domain-containing protein</fullName>
    </recommendedName>
</protein>
<dbReference type="HOGENOM" id="CLU_174550_0_0_7"/>
<proteinExistence type="predicted"/>
<dbReference type="AlphaFoldDB" id="Q74B42"/>
<evidence type="ECO:0000313" key="3">
    <source>
        <dbReference type="Proteomes" id="UP000000577"/>
    </source>
</evidence>
<dbReference type="OrthoDB" id="9182313at2"/>
<dbReference type="eggNOG" id="ENOG50330V5">
    <property type="taxonomic scope" value="Bacteria"/>
</dbReference>
<keyword evidence="3" id="KW-1185">Reference proteome</keyword>
<evidence type="ECO:0008006" key="4">
    <source>
        <dbReference type="Google" id="ProtNLM"/>
    </source>
</evidence>
<gene>
    <name evidence="2" type="ordered locus">GSU2200</name>
</gene>
<reference evidence="2 3" key="2">
    <citation type="journal article" date="2012" name="BMC Genomics">
        <title>Comparative genomic analysis of Geobacter sulfurreducens KN400, a strain with enhanced capacity for extracellular electron transfer and electricity production.</title>
        <authorList>
            <person name="Butler J.E."/>
            <person name="Young N.D."/>
            <person name="Aklujkar M."/>
            <person name="Lovley D.R."/>
        </authorList>
    </citation>
    <scope>NUCLEOTIDE SEQUENCE [LARGE SCALE GENOMIC DNA]</scope>
    <source>
        <strain evidence="3">ATCC 51573 / DSM 12127 / PCA</strain>
    </source>
</reference>
<dbReference type="PATRIC" id="fig|243231.5.peg.2232"/>
<sequence length="103" mass="11177">MKKAVSIVMALALLTMSLVTFSGTASAAEVKMIATIKKIEMKGSAATVTLKDTKSDKTVTVTVKDELTLDKFKDKRIVEGDEIRLKYDDATGESKLFRKTAGC</sequence>
<dbReference type="RefSeq" id="WP_010942840.1">
    <property type="nucleotide sequence ID" value="NC_002939.5"/>
</dbReference>
<evidence type="ECO:0000313" key="2">
    <source>
        <dbReference type="EMBL" id="AAR35576.1"/>
    </source>
</evidence>
<dbReference type="EnsemblBacteria" id="AAR35576">
    <property type="protein sequence ID" value="AAR35576"/>
    <property type="gene ID" value="GSU2200"/>
</dbReference>